<keyword evidence="2" id="KW-1185">Reference proteome</keyword>
<comment type="caution">
    <text evidence="1">The sequence shown here is derived from an EMBL/GenBank/DDBJ whole genome shotgun (WGS) entry which is preliminary data.</text>
</comment>
<accession>A0A9P5VQM8</accession>
<name>A0A9P5VQM8_9FUNG</name>
<evidence type="ECO:0000313" key="2">
    <source>
        <dbReference type="Proteomes" id="UP000696485"/>
    </source>
</evidence>
<reference evidence="1" key="1">
    <citation type="journal article" date="2020" name="Fungal Divers.">
        <title>Resolving the Mortierellaceae phylogeny through synthesis of multi-gene phylogenetics and phylogenomics.</title>
        <authorList>
            <person name="Vandepol N."/>
            <person name="Liber J."/>
            <person name="Desiro A."/>
            <person name="Na H."/>
            <person name="Kennedy M."/>
            <person name="Barry K."/>
            <person name="Grigoriev I.V."/>
            <person name="Miller A.N."/>
            <person name="O'Donnell K."/>
            <person name="Stajich J.E."/>
            <person name="Bonito G."/>
        </authorList>
    </citation>
    <scope>NUCLEOTIDE SEQUENCE</scope>
    <source>
        <strain evidence="1">NVP1</strain>
    </source>
</reference>
<dbReference type="EMBL" id="JAAAUY010000036">
    <property type="protein sequence ID" value="KAF9337121.1"/>
    <property type="molecule type" value="Genomic_DNA"/>
</dbReference>
<organism evidence="1 2">
    <name type="scientific">Podila minutissima</name>
    <dbReference type="NCBI Taxonomy" id="64525"/>
    <lineage>
        <taxon>Eukaryota</taxon>
        <taxon>Fungi</taxon>
        <taxon>Fungi incertae sedis</taxon>
        <taxon>Mucoromycota</taxon>
        <taxon>Mortierellomycotina</taxon>
        <taxon>Mortierellomycetes</taxon>
        <taxon>Mortierellales</taxon>
        <taxon>Mortierellaceae</taxon>
        <taxon>Podila</taxon>
    </lineage>
</organism>
<sequence length="208" mass="22961">MHSTRSAVAAIARASSRASIMAPRSVAHLHTTRFVLAEEKRGLFSRLNPFAKPTQESATTEAAKPAEDLNVEIAEEEAPIPSWKSDLQPMTKEQLEESVRSAASEFVTTADLHLGKVQLNDPSVKFQASREIPSKDIAAIRTLKDVVVVMERLDQEAQAASANPKGHVVAEWFAKNQSSLPPNMVFIPYQKSRGVKAEDRKTTNKRFL</sequence>
<evidence type="ECO:0000313" key="1">
    <source>
        <dbReference type="EMBL" id="KAF9337121.1"/>
    </source>
</evidence>
<proteinExistence type="predicted"/>
<gene>
    <name evidence="1" type="ORF">BG006_006151</name>
</gene>
<protein>
    <submittedName>
        <fullName evidence="1">Uncharacterized protein</fullName>
    </submittedName>
</protein>
<dbReference type="AlphaFoldDB" id="A0A9P5VQM8"/>
<dbReference type="Proteomes" id="UP000696485">
    <property type="component" value="Unassembled WGS sequence"/>
</dbReference>